<feature type="domain" description="Acetyl-CoA hydrolase/transferase C-terminal" evidence="1">
    <location>
        <begin position="257"/>
        <end position="403"/>
    </location>
</feature>
<dbReference type="EMBL" id="BAABGJ010000002">
    <property type="protein sequence ID" value="GAA4330736.1"/>
    <property type="molecule type" value="Genomic_DNA"/>
</dbReference>
<dbReference type="GO" id="GO:0016787">
    <property type="term" value="F:hydrolase activity"/>
    <property type="evidence" value="ECO:0007669"/>
    <property type="project" value="UniProtKB-KW"/>
</dbReference>
<keyword evidence="3" id="KW-1185">Reference proteome</keyword>
<gene>
    <name evidence="2" type="ORF">GCM10023165_04630</name>
</gene>
<dbReference type="Pfam" id="PF13336">
    <property type="entry name" value="AcetylCoA_hyd_C"/>
    <property type="match status" value="1"/>
</dbReference>
<dbReference type="InterPro" id="IPR026888">
    <property type="entry name" value="AcetylCoA_hyd_C"/>
</dbReference>
<dbReference type="InterPro" id="IPR038460">
    <property type="entry name" value="AcetylCoA_hyd_C_sf"/>
</dbReference>
<protein>
    <submittedName>
        <fullName evidence="2">Acetyl-CoA hydrolase/transferase C-terminal domain-containing protein</fullName>
    </submittedName>
</protein>
<dbReference type="PANTHER" id="PTHR21432:SF20">
    <property type="entry name" value="ACETYL-COA HYDROLASE"/>
    <property type="match status" value="1"/>
</dbReference>
<dbReference type="InterPro" id="IPR046433">
    <property type="entry name" value="ActCoA_hydro"/>
</dbReference>
<dbReference type="Proteomes" id="UP001500975">
    <property type="component" value="Unassembled WGS sequence"/>
</dbReference>
<proteinExistence type="predicted"/>
<reference evidence="3" key="1">
    <citation type="journal article" date="2019" name="Int. J. Syst. Evol. Microbiol.">
        <title>The Global Catalogue of Microorganisms (GCM) 10K type strain sequencing project: providing services to taxonomists for standard genome sequencing and annotation.</title>
        <authorList>
            <consortium name="The Broad Institute Genomics Platform"/>
            <consortium name="The Broad Institute Genome Sequencing Center for Infectious Disease"/>
            <person name="Wu L."/>
            <person name="Ma J."/>
        </authorList>
    </citation>
    <scope>NUCLEOTIDE SEQUENCE [LARGE SCALE GENOMIC DNA]</scope>
    <source>
        <strain evidence="3">JCM 17804</strain>
    </source>
</reference>
<dbReference type="InterPro" id="IPR037171">
    <property type="entry name" value="NagB/RpiA_transferase-like"/>
</dbReference>
<dbReference type="RefSeq" id="WP_345535610.1">
    <property type="nucleotide sequence ID" value="NZ_BAABGJ010000002.1"/>
</dbReference>
<sequence>MNEPDLRRWIRPGDTVAWGQGPAEPLMLTRALAAQRNDLGPVRCFMGIGAHDTFAPEMSGPLEFLSYCGSGTNRRLGKTLDILPCGYSEMTRLIRSKQLKIDVLLLKVSSRDELGRYSWGLACEYLAAARETARCVLAQVDPHSPWTYGERAMARDDFGLLVEGGEPWPERKDGPPNDVEAGIAHHIAGLVEDGATLQTGIGAIPDAALAALRGHRDLGLHTGAAGDGIVQLHESGALTNARKSMAAGISVAGVLLGGAALAKFAHRNPRLHVRRTEYTHDAQVLAAQHKLVAINSAVEVDLTGQVNAEVAGGRYVGAVGGGAEFLRGAHASRGGVPIIALPATAGAQSRIVARLSGPVSIARSDAGVIVTEHGAADLRGLSISQRIEKMIGISAPTHRRQLAIDAEQLLRDTVARS</sequence>
<name>A0ABP8GWB8_9BURK</name>
<dbReference type="Gene3D" id="3.30.750.70">
    <property type="entry name" value="4-hydroxybutyrate coenzyme like domains"/>
    <property type="match status" value="1"/>
</dbReference>
<comment type="caution">
    <text evidence="2">The sequence shown here is derived from an EMBL/GenBank/DDBJ whole genome shotgun (WGS) entry which is preliminary data.</text>
</comment>
<keyword evidence="2" id="KW-0378">Hydrolase</keyword>
<dbReference type="SUPFAM" id="SSF100950">
    <property type="entry name" value="NagB/RpiA/CoA transferase-like"/>
    <property type="match status" value="2"/>
</dbReference>
<evidence type="ECO:0000259" key="1">
    <source>
        <dbReference type="Pfam" id="PF13336"/>
    </source>
</evidence>
<evidence type="ECO:0000313" key="3">
    <source>
        <dbReference type="Proteomes" id="UP001500975"/>
    </source>
</evidence>
<dbReference type="PANTHER" id="PTHR21432">
    <property type="entry name" value="ACETYL-COA HYDROLASE-RELATED"/>
    <property type="match status" value="1"/>
</dbReference>
<organism evidence="2 3">
    <name type="scientific">Variovorax defluvii</name>
    <dbReference type="NCBI Taxonomy" id="913761"/>
    <lineage>
        <taxon>Bacteria</taxon>
        <taxon>Pseudomonadati</taxon>
        <taxon>Pseudomonadota</taxon>
        <taxon>Betaproteobacteria</taxon>
        <taxon>Burkholderiales</taxon>
        <taxon>Comamonadaceae</taxon>
        <taxon>Variovorax</taxon>
    </lineage>
</organism>
<evidence type="ECO:0000313" key="2">
    <source>
        <dbReference type="EMBL" id="GAA4330736.1"/>
    </source>
</evidence>
<accession>A0ABP8GWB8</accession>
<dbReference type="Gene3D" id="3.40.1080.10">
    <property type="entry name" value="Glutaconate Coenzyme A-transferase"/>
    <property type="match status" value="1"/>
</dbReference>
<dbReference type="Gene3D" id="3.40.1080.20">
    <property type="entry name" value="Acetyl-CoA hydrolase/transferase C-terminal domain"/>
    <property type="match status" value="1"/>
</dbReference>